<dbReference type="InterPro" id="IPR023346">
    <property type="entry name" value="Lysozyme-like_dom_sf"/>
</dbReference>
<evidence type="ECO:0000313" key="4">
    <source>
        <dbReference type="Proteomes" id="UP000004508"/>
    </source>
</evidence>
<evidence type="ECO:0000256" key="1">
    <source>
        <dbReference type="SAM" id="Phobius"/>
    </source>
</evidence>
<dbReference type="RefSeq" id="WP_007923538.1">
    <property type="nucleotide sequence ID" value="NZ_ADVG01000006.1"/>
</dbReference>
<keyword evidence="1" id="KW-1133">Transmembrane helix</keyword>
<dbReference type="EMBL" id="ADVG01000006">
    <property type="protein sequence ID" value="EFH79591.1"/>
    <property type="molecule type" value="Genomic_DNA"/>
</dbReference>
<accession>D6U8N1</accession>
<feature type="transmembrane region" description="Helical" evidence="1">
    <location>
        <begin position="20"/>
        <end position="46"/>
    </location>
</feature>
<dbReference type="AlphaFoldDB" id="D6U8N1"/>
<gene>
    <name evidence="3" type="ORF">Krac_0069</name>
</gene>
<dbReference type="SUPFAM" id="SSF53955">
    <property type="entry name" value="Lysozyme-like"/>
    <property type="match status" value="1"/>
</dbReference>
<dbReference type="InterPro" id="IPR008258">
    <property type="entry name" value="Transglycosylase_SLT_dom_1"/>
</dbReference>
<sequence>MNFFNPLEWLLNPFKLIGCLLGVFVVMGLCSLMFISTTVAAVSGAFQSDSGTSSVNGFTIGGDNSVTLAAKEIAAHLHDCHGMNTSYAKDNGCNAIKFPVYAAYDAGFPQDILKRYSAPMYQPFWASGTFQCVSFVVASYERLHPLETSSDAKYLLGAFTGYPNYQIIASGDYSDPDTAPPVRKLPISPGDIFVMSGGVSGHTGIVLGWQPPHNGKPGEMTIANANAQSPIDKFVINPDNSIAQVGYWSDRKMIGYIHPKYLPVVPPYQTNITKLQYVDVARQAAQDNGVRTDIYLNIIETESHFDPNAVSPAGAIGIAQLIPSTASDLGVDPHDPIASLKGGAKYLKQLLNHYGGNYQQAVAAYNAGPGTVDDAINHHHDDWLSALPQETQNYVRKVLGNL</sequence>
<evidence type="ECO:0000259" key="2">
    <source>
        <dbReference type="Pfam" id="PF01464"/>
    </source>
</evidence>
<dbReference type="STRING" id="485913.Krac_0069"/>
<keyword evidence="1" id="KW-0472">Membrane</keyword>
<dbReference type="PANTHER" id="PTHR37423">
    <property type="entry name" value="SOLUBLE LYTIC MUREIN TRANSGLYCOSYLASE-RELATED"/>
    <property type="match status" value="1"/>
</dbReference>
<organism evidence="3 4">
    <name type="scientific">Ktedonobacter racemifer DSM 44963</name>
    <dbReference type="NCBI Taxonomy" id="485913"/>
    <lineage>
        <taxon>Bacteria</taxon>
        <taxon>Bacillati</taxon>
        <taxon>Chloroflexota</taxon>
        <taxon>Ktedonobacteria</taxon>
        <taxon>Ktedonobacterales</taxon>
        <taxon>Ktedonobacteraceae</taxon>
        <taxon>Ktedonobacter</taxon>
    </lineage>
</organism>
<comment type="caution">
    <text evidence="3">The sequence shown here is derived from an EMBL/GenBank/DDBJ whole genome shotgun (WGS) entry which is preliminary data.</text>
</comment>
<feature type="domain" description="Transglycosylase SLT" evidence="2">
    <location>
        <begin position="280"/>
        <end position="378"/>
    </location>
</feature>
<dbReference type="eggNOG" id="COG0741">
    <property type="taxonomic scope" value="Bacteria"/>
</dbReference>
<dbReference type="Proteomes" id="UP000004508">
    <property type="component" value="Unassembled WGS sequence"/>
</dbReference>
<protein>
    <submittedName>
        <fullName evidence="3">Lytic transglycosylase catalytic</fullName>
    </submittedName>
</protein>
<name>D6U8N1_KTERA</name>
<proteinExistence type="predicted"/>
<dbReference type="InParanoid" id="D6U8N1"/>
<dbReference type="CDD" id="cd00254">
    <property type="entry name" value="LT-like"/>
    <property type="match status" value="1"/>
</dbReference>
<dbReference type="Gene3D" id="1.10.530.10">
    <property type="match status" value="1"/>
</dbReference>
<evidence type="ECO:0000313" key="3">
    <source>
        <dbReference type="EMBL" id="EFH79591.1"/>
    </source>
</evidence>
<reference evidence="3 4" key="1">
    <citation type="journal article" date="2011" name="Stand. Genomic Sci.">
        <title>Non-contiguous finished genome sequence and contextual data of the filamentous soil bacterium Ktedonobacter racemifer type strain (SOSP1-21).</title>
        <authorList>
            <person name="Chang Y.J."/>
            <person name="Land M."/>
            <person name="Hauser L."/>
            <person name="Chertkov O."/>
            <person name="Del Rio T.G."/>
            <person name="Nolan M."/>
            <person name="Copeland A."/>
            <person name="Tice H."/>
            <person name="Cheng J.F."/>
            <person name="Lucas S."/>
            <person name="Han C."/>
            <person name="Goodwin L."/>
            <person name="Pitluck S."/>
            <person name="Ivanova N."/>
            <person name="Ovchinikova G."/>
            <person name="Pati A."/>
            <person name="Chen A."/>
            <person name="Palaniappan K."/>
            <person name="Mavromatis K."/>
            <person name="Liolios K."/>
            <person name="Brettin T."/>
            <person name="Fiebig A."/>
            <person name="Rohde M."/>
            <person name="Abt B."/>
            <person name="Goker M."/>
            <person name="Detter J.C."/>
            <person name="Woyke T."/>
            <person name="Bristow J."/>
            <person name="Eisen J.A."/>
            <person name="Markowitz V."/>
            <person name="Hugenholtz P."/>
            <person name="Kyrpides N.C."/>
            <person name="Klenk H.P."/>
            <person name="Lapidus A."/>
        </authorList>
    </citation>
    <scope>NUCLEOTIDE SEQUENCE [LARGE SCALE GENOMIC DNA]</scope>
    <source>
        <strain evidence="4">DSM 44963</strain>
    </source>
</reference>
<dbReference type="Pfam" id="PF01464">
    <property type="entry name" value="SLT"/>
    <property type="match status" value="1"/>
</dbReference>
<keyword evidence="4" id="KW-1185">Reference proteome</keyword>
<keyword evidence="1" id="KW-0812">Transmembrane</keyword>
<dbReference type="OrthoDB" id="162811at2"/>
<dbReference type="PANTHER" id="PTHR37423:SF2">
    <property type="entry name" value="MEMBRANE-BOUND LYTIC MUREIN TRANSGLYCOSYLASE C"/>
    <property type="match status" value="1"/>
</dbReference>